<dbReference type="AlphaFoldDB" id="A0A158FN99"/>
<evidence type="ECO:0000256" key="1">
    <source>
        <dbReference type="PROSITE-ProRule" id="PRU00510"/>
    </source>
</evidence>
<protein>
    <submittedName>
        <fullName evidence="3">General stress protein 16O</fullName>
    </submittedName>
</protein>
<evidence type="ECO:0000313" key="4">
    <source>
        <dbReference type="Proteomes" id="UP000054683"/>
    </source>
</evidence>
<dbReference type="PROSITE" id="PS51128">
    <property type="entry name" value="ZF_DKSA_2"/>
    <property type="match status" value="1"/>
</dbReference>
<evidence type="ECO:0000313" key="3">
    <source>
        <dbReference type="EMBL" id="SAL21187.1"/>
    </source>
</evidence>
<dbReference type="PANTHER" id="PTHR33823:SF4">
    <property type="entry name" value="GENERAL STRESS PROTEIN 16O"/>
    <property type="match status" value="1"/>
</dbReference>
<dbReference type="SUPFAM" id="SSF109635">
    <property type="entry name" value="DnaK suppressor protein DksA, alpha-hairpin domain"/>
    <property type="match status" value="1"/>
</dbReference>
<dbReference type="EMBL" id="FCOK02000006">
    <property type="protein sequence ID" value="SAL21187.1"/>
    <property type="molecule type" value="Genomic_DNA"/>
</dbReference>
<feature type="region of interest" description="Disordered" evidence="2">
    <location>
        <begin position="91"/>
        <end position="126"/>
    </location>
</feature>
<dbReference type="RefSeq" id="WP_062083556.1">
    <property type="nucleotide sequence ID" value="NZ_FCOK02000006.1"/>
</dbReference>
<sequence length="126" mass="13794">MSGNQGALGEAFITQQRTRLEALRRQLLGGEEDTLANERTAQEQHGDEAEELEDEAQGAAQQEVNQALHDVNDQRISDIERALQKIAEGTYGFSDASGDPIPKARLEATPEAIFTVEEQSKRETGA</sequence>
<dbReference type="Gene3D" id="1.20.120.910">
    <property type="entry name" value="DksA, coiled-coil domain"/>
    <property type="match status" value="1"/>
</dbReference>
<feature type="zinc finger region" description="dksA C4-type" evidence="1">
    <location>
        <begin position="94"/>
        <end position="118"/>
    </location>
</feature>
<proteinExistence type="predicted"/>
<gene>
    <name evidence="3" type="primary">yocK</name>
    <name evidence="3" type="ORF">AWB69_01400</name>
</gene>
<dbReference type="InterPro" id="IPR037187">
    <property type="entry name" value="DnaK_N"/>
</dbReference>
<dbReference type="OrthoDB" id="1121111at2"/>
<dbReference type="Proteomes" id="UP000054683">
    <property type="component" value="Unassembled WGS sequence"/>
</dbReference>
<name>A0A158FN99_9BURK</name>
<dbReference type="PANTHER" id="PTHR33823">
    <property type="entry name" value="RNA POLYMERASE-BINDING TRANSCRIPTION FACTOR DKSA-RELATED"/>
    <property type="match status" value="1"/>
</dbReference>
<organism evidence="3 4">
    <name type="scientific">Caballeronia udeis</name>
    <dbReference type="NCBI Taxonomy" id="1232866"/>
    <lineage>
        <taxon>Bacteria</taxon>
        <taxon>Pseudomonadati</taxon>
        <taxon>Pseudomonadota</taxon>
        <taxon>Betaproteobacteria</taxon>
        <taxon>Burkholderiales</taxon>
        <taxon>Burkholderiaceae</taxon>
        <taxon>Caballeronia</taxon>
    </lineage>
</organism>
<accession>A0A158FN99</accession>
<feature type="region of interest" description="Disordered" evidence="2">
    <location>
        <begin position="29"/>
        <end position="61"/>
    </location>
</feature>
<reference evidence="3 4" key="1">
    <citation type="submission" date="2016-01" db="EMBL/GenBank/DDBJ databases">
        <authorList>
            <person name="Oliw E.H."/>
        </authorList>
    </citation>
    <scope>NUCLEOTIDE SEQUENCE [LARGE SCALE GENOMIC DNA]</scope>
    <source>
        <strain evidence="3">LMG 27134</strain>
    </source>
</reference>
<evidence type="ECO:0000256" key="2">
    <source>
        <dbReference type="SAM" id="MobiDB-lite"/>
    </source>
</evidence>